<proteinExistence type="predicted"/>
<evidence type="ECO:0000256" key="4">
    <source>
        <dbReference type="ARBA" id="ARBA00023136"/>
    </source>
</evidence>
<dbReference type="Gene3D" id="3.30.1150.10">
    <property type="match status" value="1"/>
</dbReference>
<feature type="region of interest" description="Disordered" evidence="5">
    <location>
        <begin position="58"/>
        <end position="137"/>
    </location>
</feature>
<evidence type="ECO:0000256" key="3">
    <source>
        <dbReference type="ARBA" id="ARBA00022989"/>
    </source>
</evidence>
<dbReference type="RefSeq" id="WP_002634920.1">
    <property type="nucleotide sequence ID" value="NZ_CP012109.1"/>
</dbReference>
<dbReference type="AlphaFoldDB" id="A0A0H4WVB5"/>
<dbReference type="Proteomes" id="UP000009026">
    <property type="component" value="Chromosome"/>
</dbReference>
<sequence length="255" mass="26880">MFKSVIEKQRAGRLGTGVWVSAALHAALFGAVLFISARAPGPVEPKEPPELVLRVQQAPRVAKGSPAPAQPRQANAPRPRPRNRDRVPSRVPPPVVDAPPPPVEPVTSPDNTSDTDELATPGTGTPGGHPDGYADSNVIGVPFVPGLLPGDGDGGGTGTDILPFGSGMTPPRLLGSPGIEYTHQALAARVEGTMIAKCVITVRGDVTDCRVIKGLAHMNESVLEALHNRRYSPVEFQGRPVSVSYTFTLKLKLPR</sequence>
<evidence type="ECO:0000256" key="2">
    <source>
        <dbReference type="ARBA" id="ARBA00022692"/>
    </source>
</evidence>
<feature type="transmembrane region" description="Helical" evidence="6">
    <location>
        <begin position="12"/>
        <end position="35"/>
    </location>
</feature>
<accession>A0A0H4WVB5</accession>
<protein>
    <submittedName>
        <fullName evidence="8">Ferric siderophore transport system, periplasmic binding protein TonB</fullName>
    </submittedName>
</protein>
<dbReference type="EMBL" id="CP012109">
    <property type="protein sequence ID" value="AKQ67346.1"/>
    <property type="molecule type" value="Genomic_DNA"/>
</dbReference>
<dbReference type="Pfam" id="PF03544">
    <property type="entry name" value="TonB_C"/>
    <property type="match status" value="1"/>
</dbReference>
<feature type="domain" description="TonB C-terminal" evidence="7">
    <location>
        <begin position="179"/>
        <end position="248"/>
    </location>
</feature>
<evidence type="ECO:0000256" key="1">
    <source>
        <dbReference type="ARBA" id="ARBA00004167"/>
    </source>
</evidence>
<dbReference type="PATRIC" id="fig|1297742.4.peg.4300"/>
<dbReference type="eggNOG" id="COG0810">
    <property type="taxonomic scope" value="Bacteria"/>
</dbReference>
<evidence type="ECO:0000313" key="9">
    <source>
        <dbReference type="Proteomes" id="UP000009026"/>
    </source>
</evidence>
<comment type="subcellular location">
    <subcellularLocation>
        <location evidence="1">Membrane</location>
        <topology evidence="1">Single-pass membrane protein</topology>
    </subcellularLocation>
</comment>
<dbReference type="STRING" id="1297742.A176_004258"/>
<evidence type="ECO:0000313" key="8">
    <source>
        <dbReference type="EMBL" id="AKQ67346.1"/>
    </source>
</evidence>
<keyword evidence="3 6" id="KW-1133">Transmembrane helix</keyword>
<dbReference type="GO" id="GO:0055085">
    <property type="term" value="P:transmembrane transport"/>
    <property type="evidence" value="ECO:0007669"/>
    <property type="project" value="InterPro"/>
</dbReference>
<keyword evidence="2 6" id="KW-0812">Transmembrane</keyword>
<evidence type="ECO:0000256" key="5">
    <source>
        <dbReference type="SAM" id="MobiDB-lite"/>
    </source>
</evidence>
<dbReference type="GO" id="GO:0016020">
    <property type="term" value="C:membrane"/>
    <property type="evidence" value="ECO:0007669"/>
    <property type="project" value="UniProtKB-SubCell"/>
</dbReference>
<dbReference type="SUPFAM" id="SSF74653">
    <property type="entry name" value="TolA/TonB C-terminal domain"/>
    <property type="match status" value="1"/>
</dbReference>
<dbReference type="InterPro" id="IPR037682">
    <property type="entry name" value="TonB_C"/>
</dbReference>
<feature type="compositionally biased region" description="Pro residues" evidence="5">
    <location>
        <begin position="90"/>
        <end position="104"/>
    </location>
</feature>
<dbReference type="InterPro" id="IPR006260">
    <property type="entry name" value="TonB/TolA_C"/>
</dbReference>
<organism evidence="8 9">
    <name type="scientific">Pseudomyxococcus hansupus</name>
    <dbReference type="NCBI Taxonomy" id="1297742"/>
    <lineage>
        <taxon>Bacteria</taxon>
        <taxon>Pseudomonadati</taxon>
        <taxon>Myxococcota</taxon>
        <taxon>Myxococcia</taxon>
        <taxon>Myxococcales</taxon>
        <taxon>Cystobacterineae</taxon>
        <taxon>Myxococcaceae</taxon>
        <taxon>Pseudomyxococcus</taxon>
    </lineage>
</organism>
<keyword evidence="9" id="KW-1185">Reference proteome</keyword>
<gene>
    <name evidence="8" type="ORF">A176_004258</name>
</gene>
<dbReference type="NCBIfam" id="TIGR01352">
    <property type="entry name" value="tonB_Cterm"/>
    <property type="match status" value="1"/>
</dbReference>
<name>A0A0H4WVB5_9BACT</name>
<evidence type="ECO:0000256" key="6">
    <source>
        <dbReference type="SAM" id="Phobius"/>
    </source>
</evidence>
<reference evidence="8 9" key="1">
    <citation type="journal article" date="2016" name="PLoS ONE">
        <title>Complete Genome Sequence and Comparative Genomics of a Novel Myxobacterium Myxococcus hansupus.</title>
        <authorList>
            <person name="Sharma G."/>
            <person name="Narwani T."/>
            <person name="Subramanian S."/>
        </authorList>
    </citation>
    <scope>NUCLEOTIDE SEQUENCE [LARGE SCALE GENOMIC DNA]</scope>
    <source>
        <strain evidence="9">mixupus</strain>
    </source>
</reference>
<dbReference type="KEGG" id="mym:A176_004258"/>
<evidence type="ECO:0000259" key="7">
    <source>
        <dbReference type="Pfam" id="PF03544"/>
    </source>
</evidence>
<dbReference type="OrthoDB" id="5381802at2"/>
<keyword evidence="4 6" id="KW-0472">Membrane</keyword>
<feature type="compositionally biased region" description="Low complexity" evidence="5">
    <location>
        <begin position="65"/>
        <end position="77"/>
    </location>
</feature>